<accession>A0A3B0ZWY9</accession>
<dbReference type="Gene3D" id="1.10.1660.10">
    <property type="match status" value="1"/>
</dbReference>
<dbReference type="EMBL" id="UOFV01000082">
    <property type="protein sequence ID" value="VAW96291.1"/>
    <property type="molecule type" value="Genomic_DNA"/>
</dbReference>
<sequence length="107" mass="11793">MNMTDTLAIFSGTVLEEETATLSMAELCHACGVHAELIAEYVEYGILEPQGREMMAWQFPAISLRRAQRALRLQHDLSINAAGIALALELLDEVSVLRAQLAAQQDH</sequence>
<gene>
    <name evidence="1" type="ORF">MNBD_GAMMA19-1561</name>
</gene>
<reference evidence="1" key="1">
    <citation type="submission" date="2018-06" db="EMBL/GenBank/DDBJ databases">
        <authorList>
            <person name="Zhirakovskaya E."/>
        </authorList>
    </citation>
    <scope>NUCLEOTIDE SEQUENCE</scope>
</reference>
<dbReference type="Pfam" id="PF13591">
    <property type="entry name" value="MerR_2"/>
    <property type="match status" value="1"/>
</dbReference>
<evidence type="ECO:0008006" key="2">
    <source>
        <dbReference type="Google" id="ProtNLM"/>
    </source>
</evidence>
<proteinExistence type="predicted"/>
<organism evidence="1">
    <name type="scientific">hydrothermal vent metagenome</name>
    <dbReference type="NCBI Taxonomy" id="652676"/>
    <lineage>
        <taxon>unclassified sequences</taxon>
        <taxon>metagenomes</taxon>
        <taxon>ecological metagenomes</taxon>
    </lineage>
</organism>
<evidence type="ECO:0000313" key="1">
    <source>
        <dbReference type="EMBL" id="VAW96291.1"/>
    </source>
</evidence>
<name>A0A3B0ZWY9_9ZZZZ</name>
<dbReference type="AlphaFoldDB" id="A0A3B0ZWY9"/>
<protein>
    <recommendedName>
        <fullName evidence="2">MerR family transcriptional regulator</fullName>
    </recommendedName>
</protein>